<protein>
    <recommendedName>
        <fullName evidence="2">DnaB/C C-terminal domain-containing protein</fullName>
    </recommendedName>
</protein>
<dbReference type="Pfam" id="PF07261">
    <property type="entry name" value="DnaB_2"/>
    <property type="match status" value="1"/>
</dbReference>
<evidence type="ECO:0000313" key="4">
    <source>
        <dbReference type="Proteomes" id="UP000204391"/>
    </source>
</evidence>
<dbReference type="RefSeq" id="WP_089531045.1">
    <property type="nucleotide sequence ID" value="NZ_CP022437.1"/>
</dbReference>
<dbReference type="NCBIfam" id="TIGR01446">
    <property type="entry name" value="DnaD_dom"/>
    <property type="match status" value="1"/>
</dbReference>
<comment type="similarity">
    <text evidence="1">Belongs to the DnaB/DnaD family.</text>
</comment>
<accession>A0A221M9R4</accession>
<proteinExistence type="inferred from homology"/>
<evidence type="ECO:0000259" key="2">
    <source>
        <dbReference type="Pfam" id="PF07261"/>
    </source>
</evidence>
<name>A0A221M9R4_9BACI</name>
<keyword evidence="4" id="KW-1185">Reference proteome</keyword>
<dbReference type="SUPFAM" id="SSF158499">
    <property type="entry name" value="DnaD domain-like"/>
    <property type="match status" value="1"/>
</dbReference>
<dbReference type="PANTHER" id="PTHR37293:SF9">
    <property type="entry name" value="PHI ETA ORF 22-LIKE PROTEIN"/>
    <property type="match status" value="1"/>
</dbReference>
<feature type="domain" description="DnaB/C C-terminal" evidence="2">
    <location>
        <begin position="150"/>
        <end position="217"/>
    </location>
</feature>
<dbReference type="AlphaFoldDB" id="A0A221M9R4"/>
<dbReference type="OrthoDB" id="1047417at2"/>
<dbReference type="InterPro" id="IPR034829">
    <property type="entry name" value="DnaD-like_sf"/>
</dbReference>
<dbReference type="Gene3D" id="1.10.10.630">
    <property type="entry name" value="DnaD domain-like"/>
    <property type="match status" value="1"/>
</dbReference>
<dbReference type="KEGG" id="vne:CFK40_04735"/>
<organism evidence="3 4">
    <name type="scientific">Virgibacillus necropolis</name>
    <dbReference type="NCBI Taxonomy" id="163877"/>
    <lineage>
        <taxon>Bacteria</taxon>
        <taxon>Bacillati</taxon>
        <taxon>Bacillota</taxon>
        <taxon>Bacilli</taxon>
        <taxon>Bacillales</taxon>
        <taxon>Bacillaceae</taxon>
        <taxon>Virgibacillus</taxon>
    </lineage>
</organism>
<dbReference type="PANTHER" id="PTHR37293">
    <property type="entry name" value="PHAGE REPLICATION PROTEIN-RELATED"/>
    <property type="match status" value="1"/>
</dbReference>
<gene>
    <name evidence="3" type="ORF">CFK40_04735</name>
</gene>
<sequence>MNYIKQLNAFHLKIDLEPLSVNARSLWYTLTDINNRLGWREEFTVAASKLREKAGLTDSGFKRARKELEDNGFIQMTSRGGNQLAIYKMVCLYNDMTGKVDYIEETGLQHEQKATNNVTHNVDHKLTPLIKPKQKDKQNNTTTTDDAIVFFQENFGAITPYVANDMINWVNDLGEPLILDAMKRALERGKANWGYVKGILQAWVKKGITSVAAAQSEEVEFRREKEGRKGSRSFTSRTTPEEIVPDWFTEQKRQEKLKRKEKEAIGKEWDSVVDQAEEARILAKLEKWRMAE</sequence>
<dbReference type="Proteomes" id="UP000204391">
    <property type="component" value="Chromosome"/>
</dbReference>
<reference evidence="3 4" key="1">
    <citation type="journal article" date="2003" name="Int. J. Syst. Evol. Microbiol.">
        <title>Virgibacillus carmonensis sp. nov., Virgibacillus necropolis sp. nov. and Virgibacillus picturae sp. nov., three novel species isolated from deteriorated mural paintings, transfer of the species of the genus salibacillus to Virgibacillus, as Virgibacillus marismortui comb. nov. and Virgibacillus salexigens comb. nov., and emended description of the genus Virgibacillus.</title>
        <authorList>
            <person name="Heyrman J."/>
            <person name="Logan N.A."/>
            <person name="Busse H.J."/>
            <person name="Balcaen A."/>
            <person name="Lebbe L."/>
            <person name="Rodriguez-Diaz M."/>
            <person name="Swings J."/>
            <person name="De Vos P."/>
        </authorList>
    </citation>
    <scope>NUCLEOTIDE SEQUENCE [LARGE SCALE GENOMIC DNA]</scope>
    <source>
        <strain evidence="3 4">LMG 19488</strain>
    </source>
</reference>
<evidence type="ECO:0000313" key="3">
    <source>
        <dbReference type="EMBL" id="ASN04362.1"/>
    </source>
</evidence>
<dbReference type="InterPro" id="IPR053162">
    <property type="entry name" value="DnaD"/>
</dbReference>
<evidence type="ECO:0000256" key="1">
    <source>
        <dbReference type="ARBA" id="ARBA00093462"/>
    </source>
</evidence>
<dbReference type="InterPro" id="IPR006343">
    <property type="entry name" value="DnaB/C_C"/>
</dbReference>
<dbReference type="EMBL" id="CP022437">
    <property type="protein sequence ID" value="ASN04362.1"/>
    <property type="molecule type" value="Genomic_DNA"/>
</dbReference>